<keyword evidence="2" id="KW-0645">Protease</keyword>
<dbReference type="InterPro" id="IPR001309">
    <property type="entry name" value="Pept_C14_p20"/>
</dbReference>
<dbReference type="GO" id="GO:0004197">
    <property type="term" value="F:cysteine-type endopeptidase activity"/>
    <property type="evidence" value="ECO:0007669"/>
    <property type="project" value="InterPro"/>
</dbReference>
<evidence type="ECO:0000256" key="4">
    <source>
        <dbReference type="ARBA" id="ARBA00022801"/>
    </source>
</evidence>
<evidence type="ECO:0000256" key="8">
    <source>
        <dbReference type="SAM" id="MobiDB-lite"/>
    </source>
</evidence>
<reference evidence="11" key="1">
    <citation type="submission" date="2020-04" db="EMBL/GenBank/DDBJ databases">
        <authorList>
            <person name="Neveu A P."/>
        </authorList>
    </citation>
    <scope>NUCLEOTIDE SEQUENCE</scope>
    <source>
        <tissue evidence="11">Whole embryo</tissue>
    </source>
</reference>
<feature type="domain" description="Caspase family p20" evidence="10">
    <location>
        <begin position="212"/>
        <end position="337"/>
    </location>
</feature>
<evidence type="ECO:0000256" key="5">
    <source>
        <dbReference type="ARBA" id="ARBA00022807"/>
    </source>
</evidence>
<feature type="compositionally biased region" description="Basic and acidic residues" evidence="8">
    <location>
        <begin position="578"/>
        <end position="587"/>
    </location>
</feature>
<keyword evidence="5" id="KW-0788">Thiol protease</keyword>
<dbReference type="AlphaFoldDB" id="A0A6F9DHL7"/>
<dbReference type="PANTHER" id="PTHR10454">
    <property type="entry name" value="CASPASE"/>
    <property type="match status" value="1"/>
</dbReference>
<dbReference type="PANTHER" id="PTHR10454:SF31">
    <property type="entry name" value="CASPASE-7"/>
    <property type="match status" value="1"/>
</dbReference>
<keyword evidence="4" id="KW-0378">Hydrolase</keyword>
<dbReference type="CDD" id="cd00032">
    <property type="entry name" value="CASc"/>
    <property type="match status" value="1"/>
</dbReference>
<keyword evidence="3" id="KW-0053">Apoptosis</keyword>
<evidence type="ECO:0000256" key="1">
    <source>
        <dbReference type="ARBA" id="ARBA00010134"/>
    </source>
</evidence>
<dbReference type="InterPro" id="IPR011600">
    <property type="entry name" value="Pept_C14_caspase"/>
</dbReference>
<dbReference type="GO" id="GO:0005737">
    <property type="term" value="C:cytoplasm"/>
    <property type="evidence" value="ECO:0007669"/>
    <property type="project" value="TreeGrafter"/>
</dbReference>
<dbReference type="Pfam" id="PF00656">
    <property type="entry name" value="Peptidase_C14"/>
    <property type="match status" value="1"/>
</dbReference>
<evidence type="ECO:0000259" key="10">
    <source>
        <dbReference type="PROSITE" id="PS50208"/>
    </source>
</evidence>
<organism evidence="11">
    <name type="scientific">Phallusia mammillata</name>
    <dbReference type="NCBI Taxonomy" id="59560"/>
    <lineage>
        <taxon>Eukaryota</taxon>
        <taxon>Metazoa</taxon>
        <taxon>Chordata</taxon>
        <taxon>Tunicata</taxon>
        <taxon>Ascidiacea</taxon>
        <taxon>Phlebobranchia</taxon>
        <taxon>Ascidiidae</taxon>
        <taxon>Phallusia</taxon>
    </lineage>
</organism>
<evidence type="ECO:0000313" key="11">
    <source>
        <dbReference type="EMBL" id="CAB3262211.1"/>
    </source>
</evidence>
<feature type="domain" description="Caspase family p10" evidence="9">
    <location>
        <begin position="371"/>
        <end position="465"/>
    </location>
</feature>
<feature type="region of interest" description="Disordered" evidence="8">
    <location>
        <begin position="502"/>
        <end position="558"/>
    </location>
</feature>
<dbReference type="PROSITE" id="PS01121">
    <property type="entry name" value="CASPASE_HIS"/>
    <property type="match status" value="1"/>
</dbReference>
<feature type="region of interest" description="Disordered" evidence="8">
    <location>
        <begin position="1"/>
        <end position="106"/>
    </location>
</feature>
<evidence type="ECO:0000256" key="7">
    <source>
        <dbReference type="RuleBase" id="RU003971"/>
    </source>
</evidence>
<sequence>MMDEEIPTGMPIVKDTVDAGTFDEDDIPFLEPDSHLSGSGFNPQPESPALVANGSPPKPPGMFYPSPSTTPKSASLKPSAGAALFAGPSPKRATTSSGRPAGNVLKEGLRKSGDFEVQADDVFKDLDTQEIILKPEGATDSVKHFMGHIVTTPIADVPDAGGESDPDWEDNSKFPQQRLMTQRQQSGAVPTEPSLVASATEEEFKYKMNNKERGCFIIFNQKKFLINNLEERHGTEKDAANLQNTAKMLGFEYVRVIDDCTKEDMMAWIETVANADHTDYDCFVCCVLTHGGKDDVLYAKDGSFMLKELTTPFRPDKCPSLAGKPKLFFVQACRGFKLMEGAKAPTVQSDSLDGLKNLAFDQVDGAGDMVEVKTIPVEADFLIGQSTVPEFYSWRNASNGSIFIQNLCAGFHKWGHTMELMQIMTRVNRMTAYDFQSSAQDPKMSKKKQIPSITTRLTAELYFTSKTRQEPMETGTDHASVEVADPAARGTETYHIVNVPRIKSASDAPPSYSATTSEGTWCPPSQSFYPPPLPPKKHKLSATPNFSRNIPNTSQTPPIPIIALRKTSLPVNQYSRSADSRGIHKNETTPNVTLRKPRSRSQDRRSVPGDVTRVVVTDQRLKIGFNMINKSYEETDI</sequence>
<proteinExistence type="evidence at transcript level"/>
<evidence type="ECO:0000256" key="3">
    <source>
        <dbReference type="ARBA" id="ARBA00022703"/>
    </source>
</evidence>
<evidence type="ECO:0000256" key="2">
    <source>
        <dbReference type="ARBA" id="ARBA00022670"/>
    </source>
</evidence>
<gene>
    <name evidence="11" type="primary">LOC100178691-002</name>
</gene>
<dbReference type="PROSITE" id="PS01122">
    <property type="entry name" value="CASPASE_CYS"/>
    <property type="match status" value="1"/>
</dbReference>
<dbReference type="FunFam" id="3.40.50.1460:FF:000001">
    <property type="entry name" value="Caspase-3 preproprotein"/>
    <property type="match status" value="1"/>
</dbReference>
<dbReference type="InterPro" id="IPR016129">
    <property type="entry name" value="Caspase_his_AS"/>
</dbReference>
<dbReference type="SUPFAM" id="SSF52129">
    <property type="entry name" value="Caspase-like"/>
    <property type="match status" value="1"/>
</dbReference>
<dbReference type="SMART" id="SM00115">
    <property type="entry name" value="CASc"/>
    <property type="match status" value="1"/>
</dbReference>
<dbReference type="PROSITE" id="PS50208">
    <property type="entry name" value="CASPASE_P20"/>
    <property type="match status" value="1"/>
</dbReference>
<dbReference type="Gene3D" id="3.40.50.1460">
    <property type="match status" value="1"/>
</dbReference>
<dbReference type="GO" id="GO:0043525">
    <property type="term" value="P:positive regulation of neuron apoptotic process"/>
    <property type="evidence" value="ECO:0007669"/>
    <property type="project" value="TreeGrafter"/>
</dbReference>
<feature type="region of interest" description="Disordered" evidence="8">
    <location>
        <begin position="573"/>
        <end position="609"/>
    </location>
</feature>
<evidence type="ECO:0000259" key="9">
    <source>
        <dbReference type="PROSITE" id="PS50207"/>
    </source>
</evidence>
<accession>A0A6F9DHL7</accession>
<dbReference type="EMBL" id="LR786591">
    <property type="protein sequence ID" value="CAB3262211.1"/>
    <property type="molecule type" value="mRNA"/>
</dbReference>
<comment type="similarity">
    <text evidence="1 7">Belongs to the peptidase C14A family.</text>
</comment>
<name>A0A6F9DHL7_9ASCI</name>
<dbReference type="InterPro" id="IPR033139">
    <property type="entry name" value="Caspase_cys_AS"/>
</dbReference>
<dbReference type="InterPro" id="IPR015917">
    <property type="entry name" value="Pept_C14A"/>
</dbReference>
<dbReference type="PROSITE" id="PS50207">
    <property type="entry name" value="CASPASE_P10"/>
    <property type="match status" value="1"/>
</dbReference>
<protein>
    <submittedName>
        <fullName evidence="11">Uncharacterized protein LOC100178691</fullName>
    </submittedName>
</protein>
<dbReference type="InterPro" id="IPR002398">
    <property type="entry name" value="Pept_C14"/>
</dbReference>
<dbReference type="GO" id="GO:0006915">
    <property type="term" value="P:apoptotic process"/>
    <property type="evidence" value="ECO:0007669"/>
    <property type="project" value="UniProtKB-KW"/>
</dbReference>
<dbReference type="InterPro" id="IPR029030">
    <property type="entry name" value="Caspase-like_dom_sf"/>
</dbReference>
<dbReference type="PRINTS" id="PR00376">
    <property type="entry name" value="IL1BCENZYME"/>
</dbReference>
<dbReference type="GO" id="GO:0006508">
    <property type="term" value="P:proteolysis"/>
    <property type="evidence" value="ECO:0007669"/>
    <property type="project" value="UniProtKB-KW"/>
</dbReference>
<feature type="compositionally biased region" description="Polar residues" evidence="8">
    <location>
        <begin position="542"/>
        <end position="556"/>
    </location>
</feature>
<dbReference type="Gene3D" id="3.30.70.1470">
    <property type="entry name" value="Caspase-like"/>
    <property type="match status" value="1"/>
</dbReference>
<dbReference type="InterPro" id="IPR002138">
    <property type="entry name" value="Pept_C14_p10"/>
</dbReference>
<evidence type="ECO:0000256" key="6">
    <source>
        <dbReference type="ARBA" id="ARBA00023145"/>
    </source>
</evidence>
<keyword evidence="6" id="KW-0865">Zymogen</keyword>